<dbReference type="Pfam" id="PF05699">
    <property type="entry name" value="Dimer_Tnp_hAT"/>
    <property type="match status" value="1"/>
</dbReference>
<reference evidence="2 3" key="1">
    <citation type="journal article" date="2019" name="Nat. Ecol. Evol.">
        <title>Megaphylogeny resolves global patterns of mushroom evolution.</title>
        <authorList>
            <person name="Varga T."/>
            <person name="Krizsan K."/>
            <person name="Foldi C."/>
            <person name="Dima B."/>
            <person name="Sanchez-Garcia M."/>
            <person name="Sanchez-Ramirez S."/>
            <person name="Szollosi G.J."/>
            <person name="Szarkandi J.G."/>
            <person name="Papp V."/>
            <person name="Albert L."/>
            <person name="Andreopoulos W."/>
            <person name="Angelini C."/>
            <person name="Antonin V."/>
            <person name="Barry K.W."/>
            <person name="Bougher N.L."/>
            <person name="Buchanan P."/>
            <person name="Buyck B."/>
            <person name="Bense V."/>
            <person name="Catcheside P."/>
            <person name="Chovatia M."/>
            <person name="Cooper J."/>
            <person name="Damon W."/>
            <person name="Desjardin D."/>
            <person name="Finy P."/>
            <person name="Geml J."/>
            <person name="Haridas S."/>
            <person name="Hughes K."/>
            <person name="Justo A."/>
            <person name="Karasinski D."/>
            <person name="Kautmanova I."/>
            <person name="Kiss B."/>
            <person name="Kocsube S."/>
            <person name="Kotiranta H."/>
            <person name="LaButti K.M."/>
            <person name="Lechner B.E."/>
            <person name="Liimatainen K."/>
            <person name="Lipzen A."/>
            <person name="Lukacs Z."/>
            <person name="Mihaltcheva S."/>
            <person name="Morgado L.N."/>
            <person name="Niskanen T."/>
            <person name="Noordeloos M.E."/>
            <person name="Ohm R.A."/>
            <person name="Ortiz-Santana B."/>
            <person name="Ovrebo C."/>
            <person name="Racz N."/>
            <person name="Riley R."/>
            <person name="Savchenko A."/>
            <person name="Shiryaev A."/>
            <person name="Soop K."/>
            <person name="Spirin V."/>
            <person name="Szebenyi C."/>
            <person name="Tomsovsky M."/>
            <person name="Tulloss R.E."/>
            <person name="Uehling J."/>
            <person name="Grigoriev I.V."/>
            <person name="Vagvolgyi C."/>
            <person name="Papp T."/>
            <person name="Martin F.M."/>
            <person name="Miettinen O."/>
            <person name="Hibbett D.S."/>
            <person name="Nagy L.G."/>
        </authorList>
    </citation>
    <scope>NUCLEOTIDE SEQUENCE [LARGE SCALE GENOMIC DNA]</scope>
    <source>
        <strain evidence="2 3">CBS 962.96</strain>
    </source>
</reference>
<dbReference type="SUPFAM" id="SSF53098">
    <property type="entry name" value="Ribonuclease H-like"/>
    <property type="match status" value="1"/>
</dbReference>
<dbReference type="OrthoDB" id="1715602at2759"/>
<feature type="non-terminal residue" evidence="2">
    <location>
        <position position="1"/>
    </location>
</feature>
<evidence type="ECO:0000313" key="3">
    <source>
        <dbReference type="Proteomes" id="UP000297245"/>
    </source>
</evidence>
<evidence type="ECO:0000259" key="1">
    <source>
        <dbReference type="Pfam" id="PF05699"/>
    </source>
</evidence>
<evidence type="ECO:0000313" key="2">
    <source>
        <dbReference type="EMBL" id="THU77328.1"/>
    </source>
</evidence>
<feature type="domain" description="HAT C-terminal dimerisation" evidence="1">
    <location>
        <begin position="72"/>
        <end position="154"/>
    </location>
</feature>
<protein>
    <recommendedName>
        <fullName evidence="1">HAT C-terminal dimerisation domain-containing protein</fullName>
    </recommendedName>
</protein>
<dbReference type="InterPro" id="IPR012337">
    <property type="entry name" value="RNaseH-like_sf"/>
</dbReference>
<sequence length="154" mass="17536">VLHPRYKLAYFQQEHWPKKWLDSARHIIRETYDENYAPLINNSSPAVDDSDDDNLFADVHNFGRSTFEDVLDAYLNAPTSDDDPIKFWTSRLDSPGARITAQGALAIMGLEFCSAPAASTDVERLFSHGGCIVTKRRHNLSYSTLRCLMVLRSW</sequence>
<accession>A0A4S8KPU4</accession>
<feature type="non-terminal residue" evidence="2">
    <location>
        <position position="154"/>
    </location>
</feature>
<gene>
    <name evidence="2" type="ORF">K435DRAFT_585826</name>
</gene>
<name>A0A4S8KPU4_DENBC</name>
<dbReference type="AlphaFoldDB" id="A0A4S8KPU4"/>
<dbReference type="Proteomes" id="UP000297245">
    <property type="component" value="Unassembled WGS sequence"/>
</dbReference>
<keyword evidence="3" id="KW-1185">Reference proteome</keyword>
<dbReference type="InterPro" id="IPR008906">
    <property type="entry name" value="HATC_C_dom"/>
</dbReference>
<dbReference type="GO" id="GO:0046983">
    <property type="term" value="F:protein dimerization activity"/>
    <property type="evidence" value="ECO:0007669"/>
    <property type="project" value="InterPro"/>
</dbReference>
<dbReference type="EMBL" id="ML180476">
    <property type="protein sequence ID" value="THU77328.1"/>
    <property type="molecule type" value="Genomic_DNA"/>
</dbReference>
<organism evidence="2 3">
    <name type="scientific">Dendrothele bispora (strain CBS 962.96)</name>
    <dbReference type="NCBI Taxonomy" id="1314807"/>
    <lineage>
        <taxon>Eukaryota</taxon>
        <taxon>Fungi</taxon>
        <taxon>Dikarya</taxon>
        <taxon>Basidiomycota</taxon>
        <taxon>Agaricomycotina</taxon>
        <taxon>Agaricomycetes</taxon>
        <taxon>Agaricomycetidae</taxon>
        <taxon>Agaricales</taxon>
        <taxon>Agaricales incertae sedis</taxon>
        <taxon>Dendrothele</taxon>
    </lineage>
</organism>
<proteinExistence type="predicted"/>